<dbReference type="InterPro" id="IPR038765">
    <property type="entry name" value="Papain-like_cys_pep_sf"/>
</dbReference>
<dbReference type="Pfam" id="PF00112">
    <property type="entry name" value="Peptidase_C1"/>
    <property type="match status" value="1"/>
</dbReference>
<dbReference type="PRINTS" id="PR00705">
    <property type="entry name" value="PAPAIN"/>
</dbReference>
<dbReference type="PANTHER" id="PTHR12411">
    <property type="entry name" value="CYSTEINE PROTEASE FAMILY C1-RELATED"/>
    <property type="match status" value="1"/>
</dbReference>
<dbReference type="PROSITE" id="PS00639">
    <property type="entry name" value="THIOL_PROTEASE_HIS"/>
    <property type="match status" value="1"/>
</dbReference>
<keyword evidence="5" id="KW-0812">Transmembrane</keyword>
<evidence type="ECO:0000313" key="9">
    <source>
        <dbReference type="EMBL" id="SVP93430.1"/>
    </source>
</evidence>
<evidence type="ECO:0000256" key="4">
    <source>
        <dbReference type="ARBA" id="ARBA00023180"/>
    </source>
</evidence>
<keyword evidence="5" id="KW-1133">Transmembrane helix</keyword>
<dbReference type="SMART" id="SM00848">
    <property type="entry name" value="Inhibitor_I29"/>
    <property type="match status" value="1"/>
</dbReference>
<feature type="domain" description="Cathepsin propeptide inhibitor" evidence="7">
    <location>
        <begin position="120"/>
        <end position="175"/>
    </location>
</feature>
<dbReference type="EMBL" id="UIVT01000003">
    <property type="protein sequence ID" value="SVP93430.1"/>
    <property type="molecule type" value="Genomic_DNA"/>
</dbReference>
<accession>A0A3B0N0S6</accession>
<dbReference type="InterPro" id="IPR025661">
    <property type="entry name" value="Pept_asp_AS"/>
</dbReference>
<evidence type="ECO:0000256" key="3">
    <source>
        <dbReference type="ARBA" id="ARBA00023157"/>
    </source>
</evidence>
<reference evidence="9" key="1">
    <citation type="submission" date="2018-07" db="EMBL/GenBank/DDBJ databases">
        <authorList>
            <person name="Quirk P.G."/>
            <person name="Krulwich T.A."/>
        </authorList>
    </citation>
    <scope>NUCLEOTIDE SEQUENCE</scope>
    <source>
        <strain evidence="9">Anand</strain>
    </source>
</reference>
<dbReference type="InterPro" id="IPR039417">
    <property type="entry name" value="Peptidase_C1A_papain-like"/>
</dbReference>
<dbReference type="InterPro" id="IPR025660">
    <property type="entry name" value="Pept_his_AS"/>
</dbReference>
<feature type="transmembrane region" description="Helical" evidence="5">
    <location>
        <begin position="38"/>
        <end position="62"/>
    </location>
</feature>
<keyword evidence="2" id="KW-0865">Zymogen</keyword>
<sequence>MTVLDDHFPQGDDETVVPTSSSVPILSQMRQIVIKKRLLISFLLTFFILALSSASILTYFFFRSKSITNFKSLAIEHIESHYPSMDPSKRAGFVEEIVKIRQTGKITSEAESELDMLIEFDAFVEKYKKVHRSFDQRVQRFLTFRKNYHIVKTHKPTEPYSLDLNKFSDLSDEEFKALYPVITPPKTYTSLSKHLEFKKMSHKNPIYISKLKKAKGIEEIKDLSLITGENLNWARTDAVSPIKDQGDHCGSCWAFSSIASVESLYRLYKNKSYFLSEQELVNCDKSSMGCAGGLPITALEYIHSKGVSFESEVPYTGIVSPCKPSIKNKVFIDSISILKGNDVVNKSLVISPTVVGIAVTKELKLYSGGIFTGKCGGELNHAVLLVGEGVDHETGMRYWIIKNSWGEDWGENGFLRLQRTKKGVDKCGILTFGLNPILYSS</sequence>
<dbReference type="SMART" id="SM00645">
    <property type="entry name" value="Pept_C1"/>
    <property type="match status" value="1"/>
</dbReference>
<keyword evidence="5" id="KW-0472">Membrane</keyword>
<evidence type="ECO:0000256" key="1">
    <source>
        <dbReference type="ARBA" id="ARBA00008455"/>
    </source>
</evidence>
<keyword evidence="3" id="KW-1015">Disulfide bond</keyword>
<dbReference type="InterPro" id="IPR000668">
    <property type="entry name" value="Peptidase_C1A_C"/>
</dbReference>
<dbReference type="Gene3D" id="3.90.70.10">
    <property type="entry name" value="Cysteine proteinases"/>
    <property type="match status" value="1"/>
</dbReference>
<dbReference type="AlphaFoldDB" id="A0A3B0N0S6"/>
<evidence type="ECO:0000313" key="8">
    <source>
        <dbReference type="EMBL" id="SVP92626.1"/>
    </source>
</evidence>
<dbReference type="GO" id="GO:0008234">
    <property type="term" value="F:cysteine-type peptidase activity"/>
    <property type="evidence" value="ECO:0007669"/>
    <property type="project" value="InterPro"/>
</dbReference>
<dbReference type="Pfam" id="PF08246">
    <property type="entry name" value="Inhibitor_I29"/>
    <property type="match status" value="1"/>
</dbReference>
<organism evidence="9">
    <name type="scientific">Theileria annulata</name>
    <dbReference type="NCBI Taxonomy" id="5874"/>
    <lineage>
        <taxon>Eukaryota</taxon>
        <taxon>Sar</taxon>
        <taxon>Alveolata</taxon>
        <taxon>Apicomplexa</taxon>
        <taxon>Aconoidasida</taxon>
        <taxon>Piroplasmida</taxon>
        <taxon>Theileriidae</taxon>
        <taxon>Theileria</taxon>
    </lineage>
</organism>
<dbReference type="VEuPathDB" id="PiroplasmaDB:TA03740"/>
<dbReference type="SUPFAM" id="SSF54001">
    <property type="entry name" value="Cysteine proteinases"/>
    <property type="match status" value="1"/>
</dbReference>
<evidence type="ECO:0000256" key="5">
    <source>
        <dbReference type="SAM" id="Phobius"/>
    </source>
</evidence>
<evidence type="ECO:0000259" key="6">
    <source>
        <dbReference type="SMART" id="SM00645"/>
    </source>
</evidence>
<dbReference type="EMBL" id="UIVS01000003">
    <property type="protein sequence ID" value="SVP92626.1"/>
    <property type="molecule type" value="Genomic_DNA"/>
</dbReference>
<dbReference type="PROSITE" id="PS00640">
    <property type="entry name" value="THIOL_PROTEASE_ASN"/>
    <property type="match status" value="1"/>
</dbReference>
<dbReference type="CDD" id="cd02248">
    <property type="entry name" value="Peptidase_C1A"/>
    <property type="match status" value="1"/>
</dbReference>
<evidence type="ECO:0000259" key="7">
    <source>
        <dbReference type="SMART" id="SM00848"/>
    </source>
</evidence>
<dbReference type="GO" id="GO:0006508">
    <property type="term" value="P:proteolysis"/>
    <property type="evidence" value="ECO:0007669"/>
    <property type="project" value="InterPro"/>
</dbReference>
<keyword evidence="4" id="KW-0325">Glycoprotein</keyword>
<comment type="similarity">
    <text evidence="1">Belongs to the peptidase C1 family.</text>
</comment>
<evidence type="ECO:0000256" key="2">
    <source>
        <dbReference type="ARBA" id="ARBA00023145"/>
    </source>
</evidence>
<feature type="domain" description="Peptidase C1A papain C-terminal" evidence="6">
    <location>
        <begin position="227"/>
        <end position="437"/>
    </location>
</feature>
<protein>
    <submittedName>
        <fullName evidence="9">Cysteine proteinase, tacP, putative</fullName>
    </submittedName>
</protein>
<dbReference type="InterPro" id="IPR013128">
    <property type="entry name" value="Peptidase_C1A"/>
</dbReference>
<gene>
    <name evidence="9" type="ORF">TAT_000242300</name>
    <name evidence="8" type="ORF">TAV_000242400</name>
</gene>
<name>A0A3B0N0S6_THEAN</name>
<proteinExistence type="inferred from homology"/>
<dbReference type="InterPro" id="IPR013201">
    <property type="entry name" value="Prot_inhib_I29"/>
</dbReference>